<dbReference type="Proteomes" id="UP000507470">
    <property type="component" value="Unassembled WGS sequence"/>
</dbReference>
<gene>
    <name evidence="1" type="ORF">MCOR_24655</name>
</gene>
<protein>
    <recommendedName>
        <fullName evidence="3">DZIP3-like HEPN domain-containing protein</fullName>
    </recommendedName>
</protein>
<reference evidence="1 2" key="1">
    <citation type="submission" date="2020-06" db="EMBL/GenBank/DDBJ databases">
        <authorList>
            <person name="Li R."/>
            <person name="Bekaert M."/>
        </authorList>
    </citation>
    <scope>NUCLEOTIDE SEQUENCE [LARGE SCALE GENOMIC DNA]</scope>
    <source>
        <strain evidence="2">wild</strain>
    </source>
</reference>
<dbReference type="AlphaFoldDB" id="A0A6J8C1Q5"/>
<sequence>MKGEEHHERENYFRHSILVVDHSKDALNSLIDKDLREKNITFENFLDQKKHEIYHCCFNEKCCKCLIEGTPPPRRTKRLTNVQFYLLYDKKNKPYCGIKKNISHLCCIDVKSGISIEIIEITLSRWLLVNYCNEVFWKECLRGLPLEDFLNNNKHFVYHLWQFNTSCCSCPYRFQLPSRQVINDKQFKIMFPGCSLLPASTCRKRNYMGKTNCICSMSAKLGIHESDLNPELQQKLLEIMVPARKSVETLIQIRNNTYGHIHKTRIANEDFRKISTETEIALMNIGHFCGKESQVKAAIHKVQKQPLDCDLMSNYTKIWLESIERQCNLYFDYFSLNYPVYCVVPEPAPRQPDAVADKREEEADELPRPNVTNSCIKEELQANTRQLEEYTERSTEKIQKSIEDNTRAMIHAFSEKLENIGLPHIPESGPKYGRNERRNLLPYDTYVKPNIEKFCTLFNTDDYQICSKLARFCKIVLAITNKGHCLPFIQGLTPSRKLFPEIKMNDCSNEQSDTQINAKLSPGT</sequence>
<keyword evidence="2" id="KW-1185">Reference proteome</keyword>
<evidence type="ECO:0000313" key="1">
    <source>
        <dbReference type="EMBL" id="CAC5389496.1"/>
    </source>
</evidence>
<dbReference type="EMBL" id="CACVKT020004341">
    <property type="protein sequence ID" value="CAC5389496.1"/>
    <property type="molecule type" value="Genomic_DNA"/>
</dbReference>
<evidence type="ECO:0008006" key="3">
    <source>
        <dbReference type="Google" id="ProtNLM"/>
    </source>
</evidence>
<evidence type="ECO:0000313" key="2">
    <source>
        <dbReference type="Proteomes" id="UP000507470"/>
    </source>
</evidence>
<accession>A0A6J8C1Q5</accession>
<name>A0A6J8C1Q5_MYTCO</name>
<proteinExistence type="predicted"/>
<organism evidence="1 2">
    <name type="scientific">Mytilus coruscus</name>
    <name type="common">Sea mussel</name>
    <dbReference type="NCBI Taxonomy" id="42192"/>
    <lineage>
        <taxon>Eukaryota</taxon>
        <taxon>Metazoa</taxon>
        <taxon>Spiralia</taxon>
        <taxon>Lophotrochozoa</taxon>
        <taxon>Mollusca</taxon>
        <taxon>Bivalvia</taxon>
        <taxon>Autobranchia</taxon>
        <taxon>Pteriomorphia</taxon>
        <taxon>Mytilida</taxon>
        <taxon>Mytiloidea</taxon>
        <taxon>Mytilidae</taxon>
        <taxon>Mytilinae</taxon>
        <taxon>Mytilus</taxon>
    </lineage>
</organism>